<evidence type="ECO:0000313" key="1">
    <source>
        <dbReference type="EMBL" id="MDO3675602.1"/>
    </source>
</evidence>
<evidence type="ECO:0008006" key="3">
    <source>
        <dbReference type="Google" id="ProtNLM"/>
    </source>
</evidence>
<gene>
    <name evidence="1" type="ORF">Q3C12_01200</name>
</gene>
<dbReference type="RefSeq" id="WP_302877019.1">
    <property type="nucleotide sequence ID" value="NZ_JAUMKJ010000001.1"/>
</dbReference>
<comment type="caution">
    <text evidence="1">The sequence shown here is derived from an EMBL/GenBank/DDBJ whole genome shotgun (WGS) entry which is preliminary data.</text>
</comment>
<keyword evidence="2" id="KW-1185">Reference proteome</keyword>
<proteinExistence type="predicted"/>
<dbReference type="EMBL" id="JAUMKJ010000001">
    <property type="protein sequence ID" value="MDO3675602.1"/>
    <property type="molecule type" value="Genomic_DNA"/>
</dbReference>
<accession>A0ABT8V5P6</accession>
<reference evidence="1" key="1">
    <citation type="submission" date="2023-07" db="EMBL/GenBank/DDBJ databases">
        <authorList>
            <person name="Aktuganov G."/>
            <person name="Boyko T."/>
            <person name="Delegan Y."/>
            <person name="Galimzianova N."/>
            <person name="Gilvanova E."/>
            <person name="Korobov V."/>
            <person name="Kuzmina L."/>
            <person name="Melentiev A."/>
            <person name="Milman P."/>
            <person name="Ryabova A."/>
            <person name="Stupak E."/>
            <person name="Yasakov T."/>
            <person name="Zharikova N."/>
            <person name="Zhurenko E."/>
        </authorList>
    </citation>
    <scope>NUCLEOTIDE SEQUENCE</scope>
    <source>
        <strain evidence="1">IB-739</strain>
    </source>
</reference>
<name>A0ABT8V5P6_9BACL</name>
<protein>
    <recommendedName>
        <fullName evidence="3">GLUG domain-containing protein</fullName>
    </recommendedName>
</protein>
<dbReference type="Proteomes" id="UP001168883">
    <property type="component" value="Unassembled WGS sequence"/>
</dbReference>
<sequence length="184" mass="19458">MCYKSGIAFWEYVGDSDLEGNFINTNNVDYSGNDLLVGCGVIVGKYCNNLNIHGEKIEWNAKGIVIYGATGTIIQGINFDENKWVSVVIVGLTNGPTAAMGWTITGCRFLGGGTFSSTDNIGKSHISVLTTSSEATASGTITGNTLKKAGSGAYDNDTTGEIGPGIYGISFQGDVKDEDSRDWQ</sequence>
<evidence type="ECO:0000313" key="2">
    <source>
        <dbReference type="Proteomes" id="UP001168883"/>
    </source>
</evidence>
<organism evidence="1 2">
    <name type="scientific">Paenibacillus ehimensis</name>
    <dbReference type="NCBI Taxonomy" id="79264"/>
    <lineage>
        <taxon>Bacteria</taxon>
        <taxon>Bacillati</taxon>
        <taxon>Bacillota</taxon>
        <taxon>Bacilli</taxon>
        <taxon>Bacillales</taxon>
        <taxon>Paenibacillaceae</taxon>
        <taxon>Paenibacillus</taxon>
    </lineage>
</organism>